<reference evidence="2" key="1">
    <citation type="journal article" date="2019" name="Int. J. Syst. Evol. Microbiol.">
        <title>The Global Catalogue of Microorganisms (GCM) 10K type strain sequencing project: providing services to taxonomists for standard genome sequencing and annotation.</title>
        <authorList>
            <consortium name="The Broad Institute Genomics Platform"/>
            <consortium name="The Broad Institute Genome Sequencing Center for Infectious Disease"/>
            <person name="Wu L."/>
            <person name="Ma J."/>
        </authorList>
    </citation>
    <scope>NUCLEOTIDE SEQUENCE [LARGE SCALE GENOMIC DNA]</scope>
    <source>
        <strain evidence="2">CCTCC AB 2013263</strain>
    </source>
</reference>
<dbReference type="SUPFAM" id="SSF51735">
    <property type="entry name" value="NAD(P)-binding Rossmann-fold domains"/>
    <property type="match status" value="1"/>
</dbReference>
<keyword evidence="2" id="KW-1185">Reference proteome</keyword>
<dbReference type="EMBL" id="JBHRZF010000112">
    <property type="protein sequence ID" value="MFC3860933.1"/>
    <property type="molecule type" value="Genomic_DNA"/>
</dbReference>
<dbReference type="InterPro" id="IPR036291">
    <property type="entry name" value="NAD(P)-bd_dom_sf"/>
</dbReference>
<gene>
    <name evidence="1" type="ORF">ACFOPQ_09180</name>
</gene>
<dbReference type="Proteomes" id="UP001595748">
    <property type="component" value="Unassembled WGS sequence"/>
</dbReference>
<protein>
    <submittedName>
        <fullName evidence="1">Uncharacterized protein</fullName>
    </submittedName>
</protein>
<accession>A0ABV8A916</accession>
<organism evidence="1 2">
    <name type="scientific">Deinococcus antarcticus</name>
    <dbReference type="NCBI Taxonomy" id="1298767"/>
    <lineage>
        <taxon>Bacteria</taxon>
        <taxon>Thermotogati</taxon>
        <taxon>Deinococcota</taxon>
        <taxon>Deinococci</taxon>
        <taxon>Deinococcales</taxon>
        <taxon>Deinococcaceae</taxon>
        <taxon>Deinococcus</taxon>
    </lineage>
</organism>
<name>A0ABV8A916_9DEIO</name>
<evidence type="ECO:0000313" key="1">
    <source>
        <dbReference type="EMBL" id="MFC3860933.1"/>
    </source>
</evidence>
<comment type="caution">
    <text evidence="1">The sequence shown here is derived from an EMBL/GenBank/DDBJ whole genome shotgun (WGS) entry which is preliminary data.</text>
</comment>
<evidence type="ECO:0000313" key="2">
    <source>
        <dbReference type="Proteomes" id="UP001595748"/>
    </source>
</evidence>
<dbReference type="Gene3D" id="3.40.50.720">
    <property type="entry name" value="NAD(P)-binding Rossmann-like Domain"/>
    <property type="match status" value="1"/>
</dbReference>
<proteinExistence type="predicted"/>
<sequence>MIDVRDLARFALHILEHDLPGLFNVVGPRLTWAEFAQALGVTKPVWAELSQLEAGGVPLSDFPLYRPSGSVRSGLMNVSSAKAQAAGLSLTPPEVTARHTLSSLNANQLAELGERPAATQKFLASASGT</sequence>
<dbReference type="RefSeq" id="WP_380077336.1">
    <property type="nucleotide sequence ID" value="NZ_JBHRZF010000112.1"/>
</dbReference>